<gene>
    <name evidence="3" type="ORF">ASPACDRAFT_58834</name>
</gene>
<evidence type="ECO:0008006" key="5">
    <source>
        <dbReference type="Google" id="ProtNLM"/>
    </source>
</evidence>
<name>A0A1L9X200_ASPA1</name>
<evidence type="ECO:0000313" key="3">
    <source>
        <dbReference type="EMBL" id="OJK02527.1"/>
    </source>
</evidence>
<feature type="chain" id="PRO_5009888070" description="Extracellular membrane protein CFEM domain-containing protein" evidence="2">
    <location>
        <begin position="25"/>
        <end position="172"/>
    </location>
</feature>
<evidence type="ECO:0000256" key="2">
    <source>
        <dbReference type="SAM" id="SignalP"/>
    </source>
</evidence>
<accession>A0A1L9X200</accession>
<dbReference type="GeneID" id="30977206"/>
<sequence length="172" mass="17417">MLLFKPAFCAVCAFVWAFSSLVAAVPTRDCLLFAVGSQSIPDDLQAICVTNGKQIKDKISNLCGDDTKVAMQQFSDICASAGYKGVNDIFTISGVSSSTAVANPTRTGYGIVTPTGSSSIILVPSSSPIPSSSPSPSPSGHPSGIISAGASDRHVPAAAFAAVVFFGVAAAL</sequence>
<organism evidence="3 4">
    <name type="scientific">Aspergillus aculeatus (strain ATCC 16872 / CBS 172.66 / WB 5094)</name>
    <dbReference type="NCBI Taxonomy" id="690307"/>
    <lineage>
        <taxon>Eukaryota</taxon>
        <taxon>Fungi</taxon>
        <taxon>Dikarya</taxon>
        <taxon>Ascomycota</taxon>
        <taxon>Pezizomycotina</taxon>
        <taxon>Eurotiomycetes</taxon>
        <taxon>Eurotiomycetidae</taxon>
        <taxon>Eurotiales</taxon>
        <taxon>Aspergillaceae</taxon>
        <taxon>Aspergillus</taxon>
        <taxon>Aspergillus subgen. Circumdati</taxon>
    </lineage>
</organism>
<dbReference type="STRING" id="690307.A0A1L9X200"/>
<proteinExistence type="predicted"/>
<keyword evidence="4" id="KW-1185">Reference proteome</keyword>
<dbReference type="AlphaFoldDB" id="A0A1L9X200"/>
<keyword evidence="2" id="KW-0732">Signal</keyword>
<dbReference type="VEuPathDB" id="FungiDB:ASPACDRAFT_58834"/>
<feature type="signal peptide" evidence="2">
    <location>
        <begin position="1"/>
        <end position="24"/>
    </location>
</feature>
<reference evidence="4" key="1">
    <citation type="journal article" date="2017" name="Genome Biol.">
        <title>Comparative genomics reveals high biological diversity and specific adaptations in the industrially and medically important fungal genus Aspergillus.</title>
        <authorList>
            <person name="de Vries R.P."/>
            <person name="Riley R."/>
            <person name="Wiebenga A."/>
            <person name="Aguilar-Osorio G."/>
            <person name="Amillis S."/>
            <person name="Uchima C.A."/>
            <person name="Anderluh G."/>
            <person name="Asadollahi M."/>
            <person name="Askin M."/>
            <person name="Barry K."/>
            <person name="Battaglia E."/>
            <person name="Bayram O."/>
            <person name="Benocci T."/>
            <person name="Braus-Stromeyer S.A."/>
            <person name="Caldana C."/>
            <person name="Canovas D."/>
            <person name="Cerqueira G.C."/>
            <person name="Chen F."/>
            <person name="Chen W."/>
            <person name="Choi C."/>
            <person name="Clum A."/>
            <person name="Dos Santos R.A."/>
            <person name="Damasio A.R."/>
            <person name="Diallinas G."/>
            <person name="Emri T."/>
            <person name="Fekete E."/>
            <person name="Flipphi M."/>
            <person name="Freyberg S."/>
            <person name="Gallo A."/>
            <person name="Gournas C."/>
            <person name="Habgood R."/>
            <person name="Hainaut M."/>
            <person name="Harispe M.L."/>
            <person name="Henrissat B."/>
            <person name="Hilden K.S."/>
            <person name="Hope R."/>
            <person name="Hossain A."/>
            <person name="Karabika E."/>
            <person name="Karaffa L."/>
            <person name="Karanyi Z."/>
            <person name="Krasevec N."/>
            <person name="Kuo A."/>
            <person name="Kusch H."/>
            <person name="LaButti K."/>
            <person name="Lagendijk E.L."/>
            <person name="Lapidus A."/>
            <person name="Levasseur A."/>
            <person name="Lindquist E."/>
            <person name="Lipzen A."/>
            <person name="Logrieco A.F."/>
            <person name="MacCabe A."/>
            <person name="Maekelae M.R."/>
            <person name="Malavazi I."/>
            <person name="Melin P."/>
            <person name="Meyer V."/>
            <person name="Mielnichuk N."/>
            <person name="Miskei M."/>
            <person name="Molnar A.P."/>
            <person name="Mule G."/>
            <person name="Ngan C.Y."/>
            <person name="Orejas M."/>
            <person name="Orosz E."/>
            <person name="Ouedraogo J.P."/>
            <person name="Overkamp K.M."/>
            <person name="Park H.-S."/>
            <person name="Perrone G."/>
            <person name="Piumi F."/>
            <person name="Punt P.J."/>
            <person name="Ram A.F."/>
            <person name="Ramon A."/>
            <person name="Rauscher S."/>
            <person name="Record E."/>
            <person name="Riano-Pachon D.M."/>
            <person name="Robert V."/>
            <person name="Roehrig J."/>
            <person name="Ruller R."/>
            <person name="Salamov A."/>
            <person name="Salih N.S."/>
            <person name="Samson R.A."/>
            <person name="Sandor E."/>
            <person name="Sanguinetti M."/>
            <person name="Schuetze T."/>
            <person name="Sepcic K."/>
            <person name="Shelest E."/>
            <person name="Sherlock G."/>
            <person name="Sophianopoulou V."/>
            <person name="Squina F.M."/>
            <person name="Sun H."/>
            <person name="Susca A."/>
            <person name="Todd R.B."/>
            <person name="Tsang A."/>
            <person name="Unkles S.E."/>
            <person name="van de Wiele N."/>
            <person name="van Rossen-Uffink D."/>
            <person name="Oliveira J.V."/>
            <person name="Vesth T.C."/>
            <person name="Visser J."/>
            <person name="Yu J.-H."/>
            <person name="Zhou M."/>
            <person name="Andersen M.R."/>
            <person name="Archer D.B."/>
            <person name="Baker S.E."/>
            <person name="Benoit I."/>
            <person name="Brakhage A.A."/>
            <person name="Braus G.H."/>
            <person name="Fischer R."/>
            <person name="Frisvad J.C."/>
            <person name="Goldman G.H."/>
            <person name="Houbraken J."/>
            <person name="Oakley B."/>
            <person name="Pocsi I."/>
            <person name="Scazzocchio C."/>
            <person name="Seiboth B."/>
            <person name="vanKuyk P.A."/>
            <person name="Wortman J."/>
            <person name="Dyer P.S."/>
            <person name="Grigoriev I.V."/>
        </authorList>
    </citation>
    <scope>NUCLEOTIDE SEQUENCE [LARGE SCALE GENOMIC DNA]</scope>
    <source>
        <strain evidence="4">ATCC 16872 / CBS 172.66 / WB 5094</strain>
    </source>
</reference>
<dbReference type="EMBL" id="KV878973">
    <property type="protein sequence ID" value="OJK02527.1"/>
    <property type="molecule type" value="Genomic_DNA"/>
</dbReference>
<protein>
    <recommendedName>
        <fullName evidence="5">Extracellular membrane protein CFEM domain-containing protein</fullName>
    </recommendedName>
</protein>
<dbReference type="OrthoDB" id="4503189at2759"/>
<dbReference type="RefSeq" id="XP_020058866.1">
    <property type="nucleotide sequence ID" value="XM_020203392.1"/>
</dbReference>
<feature type="region of interest" description="Disordered" evidence="1">
    <location>
        <begin position="125"/>
        <end position="148"/>
    </location>
</feature>
<evidence type="ECO:0000256" key="1">
    <source>
        <dbReference type="SAM" id="MobiDB-lite"/>
    </source>
</evidence>
<dbReference type="Proteomes" id="UP000184546">
    <property type="component" value="Unassembled WGS sequence"/>
</dbReference>
<evidence type="ECO:0000313" key="4">
    <source>
        <dbReference type="Proteomes" id="UP000184546"/>
    </source>
</evidence>
<dbReference type="OMA" id="DSKAICG"/>